<dbReference type="EMBL" id="ABJB010647262">
    <property type="status" value="NOT_ANNOTATED_CDS"/>
    <property type="molecule type" value="Genomic_DNA"/>
</dbReference>
<dbReference type="Proteomes" id="UP000001555">
    <property type="component" value="Unassembled WGS sequence"/>
</dbReference>
<reference evidence="2" key="2">
    <citation type="submission" date="2020-05" db="UniProtKB">
        <authorList>
            <consortium name="EnsemblMetazoa"/>
        </authorList>
    </citation>
    <scope>IDENTIFICATION</scope>
    <source>
        <strain evidence="2">wikel</strain>
    </source>
</reference>
<feature type="compositionally biased region" description="Basic and acidic residues" evidence="1">
    <location>
        <begin position="13"/>
        <end position="33"/>
    </location>
</feature>
<dbReference type="VEuPathDB" id="VectorBase:ISCW009708"/>
<evidence type="ECO:0000313" key="2">
    <source>
        <dbReference type="EnsemblMetazoa" id="ISCW009708-PA"/>
    </source>
</evidence>
<keyword evidence="3" id="KW-1185">Reference proteome</keyword>
<evidence type="ECO:0000256" key="1">
    <source>
        <dbReference type="SAM" id="MobiDB-lite"/>
    </source>
</evidence>
<dbReference type="AlphaFoldDB" id="A0A1S4L714"/>
<reference evidence="3" key="1">
    <citation type="submission" date="2008-03" db="EMBL/GenBank/DDBJ databases">
        <title>Annotation of Ixodes scapularis.</title>
        <authorList>
            <consortium name="Ixodes scapularis Genome Project Consortium"/>
            <person name="Caler E."/>
            <person name="Hannick L.I."/>
            <person name="Bidwell S."/>
            <person name="Joardar V."/>
            <person name="Thiagarajan M."/>
            <person name="Amedeo P."/>
            <person name="Galinsky K.J."/>
            <person name="Schobel S."/>
            <person name="Inman J."/>
            <person name="Hostetler J."/>
            <person name="Miller J."/>
            <person name="Hammond M."/>
            <person name="Megy K."/>
            <person name="Lawson D."/>
            <person name="Kodira C."/>
            <person name="Sutton G."/>
            <person name="Meyer J."/>
            <person name="Hill C.A."/>
            <person name="Birren B."/>
            <person name="Nene V."/>
            <person name="Collins F."/>
            <person name="Alarcon-Chaidez F."/>
            <person name="Wikel S."/>
            <person name="Strausberg R."/>
        </authorList>
    </citation>
    <scope>NUCLEOTIDE SEQUENCE [LARGE SCALE GENOMIC DNA]</scope>
    <source>
        <strain evidence="3">Wikel</strain>
    </source>
</reference>
<proteinExistence type="predicted"/>
<accession>A0A1S4L714</accession>
<feature type="region of interest" description="Disordered" evidence="1">
    <location>
        <begin position="1"/>
        <end position="54"/>
    </location>
</feature>
<protein>
    <submittedName>
        <fullName evidence="2">Uncharacterized protein</fullName>
    </submittedName>
</protein>
<dbReference type="EnsemblMetazoa" id="ISCW009708-RA">
    <property type="protein sequence ID" value="ISCW009708-PA"/>
    <property type="gene ID" value="ISCW009708"/>
</dbReference>
<organism evidence="2 3">
    <name type="scientific">Ixodes scapularis</name>
    <name type="common">Black-legged tick</name>
    <name type="synonym">Deer tick</name>
    <dbReference type="NCBI Taxonomy" id="6945"/>
    <lineage>
        <taxon>Eukaryota</taxon>
        <taxon>Metazoa</taxon>
        <taxon>Ecdysozoa</taxon>
        <taxon>Arthropoda</taxon>
        <taxon>Chelicerata</taxon>
        <taxon>Arachnida</taxon>
        <taxon>Acari</taxon>
        <taxon>Parasitiformes</taxon>
        <taxon>Ixodida</taxon>
        <taxon>Ixodoidea</taxon>
        <taxon>Ixodidae</taxon>
        <taxon>Ixodinae</taxon>
        <taxon>Ixodes</taxon>
    </lineage>
</organism>
<dbReference type="InParanoid" id="A0A1S4L714"/>
<evidence type="ECO:0000313" key="3">
    <source>
        <dbReference type="Proteomes" id="UP000001555"/>
    </source>
</evidence>
<sequence>EGQDSTRLQPGWGEEKEVSVVENNREVEARSAGEEDDEVNPARKNRKVETRGAV</sequence>
<name>A0A1S4L714_IXOSC</name>